<dbReference type="Pfam" id="PF00106">
    <property type="entry name" value="adh_short"/>
    <property type="match status" value="1"/>
</dbReference>
<dbReference type="InterPro" id="IPR002347">
    <property type="entry name" value="SDR_fam"/>
</dbReference>
<evidence type="ECO:0000256" key="3">
    <source>
        <dbReference type="SAM" id="Phobius"/>
    </source>
</evidence>
<dbReference type="PANTHER" id="PTHR24320">
    <property type="entry name" value="RETINOL DEHYDROGENASE"/>
    <property type="match status" value="1"/>
</dbReference>
<feature type="transmembrane region" description="Helical" evidence="3">
    <location>
        <begin position="12"/>
        <end position="37"/>
    </location>
</feature>
<sequence>MAFHKHSKTNRVAPLTMACAYDPCYQAIFCMLSFILFKLYSLWNSGFDVSALEERTLIAQLAKSYDFPWLAWIVYLQTPLMVLLVFNYASKTIAQGTKVPQILINRTDMHRKVAIVTGGSSGVGKEVACQLLKWNCKVVITARDKTKGANAVEYLRKQANVDFKMIQFVEMDLNDPKSIKLAVEEILKTNASIDFLINNAGIATNVHLNAYKQEAMFATNFLGHFQLTKLLMPTLVRFKARVINVSSIAHYYYNPNKDTILRDAQVYYGRSKLFNLWHAQALQRRFDNVGNKNCGPVAFSCGPGIVATPLLERYSSIVLPKFISAIVNQFTKKPKEGANTILYLCASPLSDLVPGGYYYECQLGYVSKYAQNVAQQEALYKLADKMTLN</sequence>
<comment type="similarity">
    <text evidence="1">Belongs to the short-chain dehydrogenases/reductases (SDR) family.</text>
</comment>
<keyword evidence="3" id="KW-1133">Transmembrane helix</keyword>
<dbReference type="EMBL" id="AAXT01000001">
    <property type="protein sequence ID" value="EDO08263.1"/>
    <property type="molecule type" value="Genomic_DNA"/>
</dbReference>
<dbReference type="PANTHER" id="PTHR24320:SF148">
    <property type="entry name" value="NAD(P)-BINDING ROSSMANN-FOLD SUPERFAMILY PROTEIN"/>
    <property type="match status" value="1"/>
</dbReference>
<evidence type="ECO:0008006" key="6">
    <source>
        <dbReference type="Google" id="ProtNLM"/>
    </source>
</evidence>
<comment type="caution">
    <text evidence="4">The sequence shown here is derived from an EMBL/GenBank/DDBJ whole genome shotgun (WGS) entry which is preliminary data.</text>
</comment>
<feature type="transmembrane region" description="Helical" evidence="3">
    <location>
        <begin position="69"/>
        <end position="89"/>
    </location>
</feature>
<protein>
    <recommendedName>
        <fullName evidence="6">Oxidoreductase, short chain dehydrogenase/reductase family protein</fullName>
    </recommendedName>
</protein>
<organism evidence="4 5">
    <name type="scientific">Babesia bovis</name>
    <dbReference type="NCBI Taxonomy" id="5865"/>
    <lineage>
        <taxon>Eukaryota</taxon>
        <taxon>Sar</taxon>
        <taxon>Alveolata</taxon>
        <taxon>Apicomplexa</taxon>
        <taxon>Aconoidasida</taxon>
        <taxon>Piroplasmida</taxon>
        <taxon>Babesiidae</taxon>
        <taxon>Babesia</taxon>
    </lineage>
</organism>
<keyword evidence="2" id="KW-0560">Oxidoreductase</keyword>
<dbReference type="FunCoup" id="A7ANX9">
    <property type="interactions" value="6"/>
</dbReference>
<keyword evidence="5" id="KW-1185">Reference proteome</keyword>
<dbReference type="Gene3D" id="3.40.50.720">
    <property type="entry name" value="NAD(P)-binding Rossmann-like Domain"/>
    <property type="match status" value="1"/>
</dbReference>
<name>A7ANX9_BABBO</name>
<dbReference type="InterPro" id="IPR036291">
    <property type="entry name" value="NAD(P)-bd_dom_sf"/>
</dbReference>
<evidence type="ECO:0000256" key="2">
    <source>
        <dbReference type="ARBA" id="ARBA00023002"/>
    </source>
</evidence>
<dbReference type="AlphaFoldDB" id="A7ANX9"/>
<evidence type="ECO:0000256" key="1">
    <source>
        <dbReference type="ARBA" id="ARBA00006484"/>
    </source>
</evidence>
<dbReference type="OMA" id="APHIRRY"/>
<gene>
    <name evidence="4" type="ORF">BBOV_III007020</name>
</gene>
<dbReference type="SUPFAM" id="SSF51735">
    <property type="entry name" value="NAD(P)-binding Rossmann-fold domains"/>
    <property type="match status" value="1"/>
</dbReference>
<proteinExistence type="inferred from homology"/>
<accession>A7ANX9</accession>
<evidence type="ECO:0000313" key="4">
    <source>
        <dbReference type="EMBL" id="EDO08263.1"/>
    </source>
</evidence>
<dbReference type="VEuPathDB" id="PiroplasmaDB:BBOV_III007020"/>
<dbReference type="STRING" id="5865.A7ANX9"/>
<dbReference type="Proteomes" id="UP000002173">
    <property type="component" value="Chromosome 3"/>
</dbReference>
<evidence type="ECO:0000313" key="5">
    <source>
        <dbReference type="Proteomes" id="UP000002173"/>
    </source>
</evidence>
<keyword evidence="3" id="KW-0472">Membrane</keyword>
<dbReference type="GO" id="GO:0016491">
    <property type="term" value="F:oxidoreductase activity"/>
    <property type="evidence" value="ECO:0007669"/>
    <property type="project" value="UniProtKB-KW"/>
</dbReference>
<dbReference type="InParanoid" id="A7ANX9"/>
<keyword evidence="3" id="KW-0812">Transmembrane</keyword>
<dbReference type="eggNOG" id="KOG1208">
    <property type="taxonomic scope" value="Eukaryota"/>
</dbReference>
<dbReference type="PRINTS" id="PR00081">
    <property type="entry name" value="GDHRDH"/>
</dbReference>
<reference evidence="4 5" key="1">
    <citation type="journal article" date="2007" name="PLoS Pathog.">
        <title>Genome sequence of Babesia bovis and comparative analysis of apicomplexan hemoprotozoa.</title>
        <authorList>
            <person name="Brayton K.A."/>
            <person name="Lau A.O.T."/>
            <person name="Herndon D.R."/>
            <person name="Hannick L."/>
            <person name="Kappmeyer L.S."/>
            <person name="Berens S.J."/>
            <person name="Bidwell S.L."/>
            <person name="Brown W.C."/>
            <person name="Crabtree J."/>
            <person name="Fadrosh D."/>
            <person name="Feldblum T."/>
            <person name="Forberger H.A."/>
            <person name="Haas B.J."/>
            <person name="Howell J.M."/>
            <person name="Khouri H."/>
            <person name="Koo H."/>
            <person name="Mann D.J."/>
            <person name="Norimine J."/>
            <person name="Paulsen I.T."/>
            <person name="Radune D."/>
            <person name="Ren Q."/>
            <person name="Smith R.K. Jr."/>
            <person name="Suarez C.E."/>
            <person name="White O."/>
            <person name="Wortman J.R."/>
            <person name="Knowles D.P. Jr."/>
            <person name="McElwain T.F."/>
            <person name="Nene V.M."/>
        </authorList>
    </citation>
    <scope>NUCLEOTIDE SEQUENCE [LARGE SCALE GENOMIC DNA]</scope>
    <source>
        <strain evidence="4">T2Bo</strain>
    </source>
</reference>